<dbReference type="InterPro" id="IPR001841">
    <property type="entry name" value="Znf_RING"/>
</dbReference>
<evidence type="ECO:0000256" key="1">
    <source>
        <dbReference type="ARBA" id="ARBA00022771"/>
    </source>
</evidence>
<dbReference type="PANTHER" id="PTHR14134:SF3">
    <property type="entry name" value="RING-CH-TYPE DOMAIN-CONTAINING PROTEIN"/>
    <property type="match status" value="1"/>
</dbReference>
<dbReference type="PROSITE" id="PS50089">
    <property type="entry name" value="ZF_RING_2"/>
    <property type="match status" value="1"/>
</dbReference>
<protein>
    <recommendedName>
        <fullName evidence="6">RING-type domain-containing protein</fullName>
    </recommendedName>
</protein>
<dbReference type="Gene3D" id="3.30.40.10">
    <property type="entry name" value="Zinc/RING finger domain, C3HC4 (zinc finger)"/>
    <property type="match status" value="1"/>
</dbReference>
<dbReference type="GO" id="GO:0008270">
    <property type="term" value="F:zinc ion binding"/>
    <property type="evidence" value="ECO:0007669"/>
    <property type="project" value="UniProtKB-KW"/>
</dbReference>
<dbReference type="SMART" id="SM00184">
    <property type="entry name" value="RING"/>
    <property type="match status" value="1"/>
</dbReference>
<dbReference type="GO" id="GO:0006513">
    <property type="term" value="P:protein monoubiquitination"/>
    <property type="evidence" value="ECO:0007669"/>
    <property type="project" value="InterPro"/>
</dbReference>
<evidence type="ECO:0000259" key="6">
    <source>
        <dbReference type="PROSITE" id="PS50089"/>
    </source>
</evidence>
<evidence type="ECO:0000313" key="8">
    <source>
        <dbReference type="Proteomes" id="UP001283361"/>
    </source>
</evidence>
<keyword evidence="4" id="KW-0175">Coiled coil</keyword>
<dbReference type="GO" id="GO:0061630">
    <property type="term" value="F:ubiquitin protein ligase activity"/>
    <property type="evidence" value="ECO:0007669"/>
    <property type="project" value="InterPro"/>
</dbReference>
<keyword evidence="8" id="KW-1185">Reference proteome</keyword>
<feature type="region of interest" description="Disordered" evidence="5">
    <location>
        <begin position="152"/>
        <end position="173"/>
    </location>
</feature>
<feature type="domain" description="RING-type" evidence="6">
    <location>
        <begin position="201"/>
        <end position="240"/>
    </location>
</feature>
<proteinExistence type="predicted"/>
<dbReference type="SUPFAM" id="SSF57850">
    <property type="entry name" value="RING/U-box"/>
    <property type="match status" value="1"/>
</dbReference>
<keyword evidence="1 3" id="KW-0479">Metal-binding</keyword>
<feature type="compositionally biased region" description="Polar residues" evidence="5">
    <location>
        <begin position="263"/>
        <end position="273"/>
    </location>
</feature>
<feature type="compositionally biased region" description="Polar residues" evidence="5">
    <location>
        <begin position="48"/>
        <end position="66"/>
    </location>
</feature>
<dbReference type="GO" id="GO:0003697">
    <property type="term" value="F:single-stranded DNA binding"/>
    <property type="evidence" value="ECO:0007669"/>
    <property type="project" value="InterPro"/>
</dbReference>
<organism evidence="7 8">
    <name type="scientific">Elysia crispata</name>
    <name type="common">lettuce slug</name>
    <dbReference type="NCBI Taxonomy" id="231223"/>
    <lineage>
        <taxon>Eukaryota</taxon>
        <taxon>Metazoa</taxon>
        <taxon>Spiralia</taxon>
        <taxon>Lophotrochozoa</taxon>
        <taxon>Mollusca</taxon>
        <taxon>Gastropoda</taxon>
        <taxon>Heterobranchia</taxon>
        <taxon>Euthyneura</taxon>
        <taxon>Panpulmonata</taxon>
        <taxon>Sacoglossa</taxon>
        <taxon>Placobranchoidea</taxon>
        <taxon>Plakobranchidae</taxon>
        <taxon>Elysia</taxon>
    </lineage>
</organism>
<name>A0AAE1E2P3_9GAST</name>
<feature type="compositionally biased region" description="Basic and acidic residues" evidence="5">
    <location>
        <begin position="30"/>
        <end position="43"/>
    </location>
</feature>
<accession>A0AAE1E2P3</accession>
<dbReference type="GO" id="GO:0006301">
    <property type="term" value="P:DNA damage tolerance"/>
    <property type="evidence" value="ECO:0007669"/>
    <property type="project" value="InterPro"/>
</dbReference>
<dbReference type="EMBL" id="JAWDGP010001473">
    <property type="protein sequence ID" value="KAK3791325.1"/>
    <property type="molecule type" value="Genomic_DNA"/>
</dbReference>
<evidence type="ECO:0000256" key="4">
    <source>
        <dbReference type="SAM" id="Coils"/>
    </source>
</evidence>
<keyword evidence="1 3" id="KW-0863">Zinc-finger</keyword>
<gene>
    <name evidence="7" type="ORF">RRG08_012511</name>
</gene>
<dbReference type="InterPro" id="IPR013083">
    <property type="entry name" value="Znf_RING/FYVE/PHD"/>
</dbReference>
<evidence type="ECO:0000256" key="3">
    <source>
        <dbReference type="PROSITE-ProRule" id="PRU00175"/>
    </source>
</evidence>
<evidence type="ECO:0000313" key="7">
    <source>
        <dbReference type="EMBL" id="KAK3791325.1"/>
    </source>
</evidence>
<comment type="caution">
    <text evidence="7">The sequence shown here is derived from an EMBL/GenBank/DDBJ whole genome shotgun (WGS) entry which is preliminary data.</text>
</comment>
<feature type="region of interest" description="Disordered" evidence="5">
    <location>
        <begin position="263"/>
        <end position="282"/>
    </location>
</feature>
<evidence type="ECO:0000256" key="2">
    <source>
        <dbReference type="ARBA" id="ARBA00022833"/>
    </source>
</evidence>
<evidence type="ECO:0000256" key="5">
    <source>
        <dbReference type="SAM" id="MobiDB-lite"/>
    </source>
</evidence>
<reference evidence="7" key="1">
    <citation type="journal article" date="2023" name="G3 (Bethesda)">
        <title>A reference genome for the long-term kleptoplast-retaining sea slug Elysia crispata morphotype clarki.</title>
        <authorList>
            <person name="Eastman K.E."/>
            <person name="Pendleton A.L."/>
            <person name="Shaikh M.A."/>
            <person name="Suttiyut T."/>
            <person name="Ogas R."/>
            <person name="Tomko P."/>
            <person name="Gavelis G."/>
            <person name="Widhalm J.R."/>
            <person name="Wisecaver J.H."/>
        </authorList>
    </citation>
    <scope>NUCLEOTIDE SEQUENCE</scope>
    <source>
        <strain evidence="7">ECLA1</strain>
    </source>
</reference>
<feature type="region of interest" description="Disordered" evidence="5">
    <location>
        <begin position="1"/>
        <end position="75"/>
    </location>
</feature>
<dbReference type="AlphaFoldDB" id="A0AAE1E2P3"/>
<dbReference type="Proteomes" id="UP001283361">
    <property type="component" value="Unassembled WGS sequence"/>
</dbReference>
<sequence length="410" mass="46247">MPIGKINNKKREDASQKLKEIKQRQQNWLKQREQSKIKEDSRPKIASAPSNSSKSNEPAKSFQTKKPANLPGNRAPEIQARFKNWVTARENGSNGKEEAMFEDTMSIRSGVESELARLVTPEQPVAEEEFDDLAEKIACKVKNDLGLSESVTASHNTESTDITEIGNSDEQSWGSEKCQTFTRDVPVFNHLGTSGLACHNCIICKKVMLYSKNIPMMIIPCGHTLCKACSEGRHNCPSCDCTIMSLTVNIMLQQVIQEYQSHSSPLVSGNSSGKSHKQRQVAQNYIEDNRRNRLASYTSQLANLRTRHDILSAEQMGLLDNQKQLVGKIRQNEAQVVNVKKQEQETEKAILDLHERLAALQEHREQYETQVSELREEKTKMDGKVAMLKTTLSSLMREIEKVALLAENEH</sequence>
<feature type="coiled-coil region" evidence="4">
    <location>
        <begin position="294"/>
        <end position="384"/>
    </location>
</feature>
<keyword evidence="2" id="KW-0862">Zinc</keyword>
<feature type="compositionally biased region" description="Basic and acidic residues" evidence="5">
    <location>
        <begin position="9"/>
        <end position="23"/>
    </location>
</feature>
<dbReference type="PANTHER" id="PTHR14134">
    <property type="entry name" value="E3 UBIQUITIN-PROTEIN LIGASE RAD18"/>
    <property type="match status" value="1"/>
</dbReference>
<dbReference type="CDD" id="cd16449">
    <property type="entry name" value="RING-HC"/>
    <property type="match status" value="1"/>
</dbReference>
<dbReference type="InterPro" id="IPR039577">
    <property type="entry name" value="Rad18"/>
</dbReference>